<dbReference type="Proteomes" id="UP001140949">
    <property type="component" value="Unassembled WGS sequence"/>
</dbReference>
<name>A0AAX6FDR0_IRIPA</name>
<dbReference type="InterPro" id="IPR044680">
    <property type="entry name" value="EX1/2"/>
</dbReference>
<dbReference type="GO" id="GO:0042651">
    <property type="term" value="C:thylakoid membrane"/>
    <property type="evidence" value="ECO:0007669"/>
    <property type="project" value="TreeGrafter"/>
</dbReference>
<dbReference type="PANTHER" id="PTHR33917:SF2">
    <property type="entry name" value="PROTEIN EXECUTER 2, CHLOROPLASTIC"/>
    <property type="match status" value="1"/>
</dbReference>
<organism evidence="2 3">
    <name type="scientific">Iris pallida</name>
    <name type="common">Sweet iris</name>
    <dbReference type="NCBI Taxonomy" id="29817"/>
    <lineage>
        <taxon>Eukaryota</taxon>
        <taxon>Viridiplantae</taxon>
        <taxon>Streptophyta</taxon>
        <taxon>Embryophyta</taxon>
        <taxon>Tracheophyta</taxon>
        <taxon>Spermatophyta</taxon>
        <taxon>Magnoliopsida</taxon>
        <taxon>Liliopsida</taxon>
        <taxon>Asparagales</taxon>
        <taxon>Iridaceae</taxon>
        <taxon>Iridoideae</taxon>
        <taxon>Irideae</taxon>
        <taxon>Iris</taxon>
    </lineage>
</organism>
<accession>A0AAX6FDR0</accession>
<evidence type="ECO:0000313" key="2">
    <source>
        <dbReference type="EMBL" id="KAJ6814141.1"/>
    </source>
</evidence>
<reference evidence="2" key="1">
    <citation type="journal article" date="2023" name="GigaByte">
        <title>Genome assembly of the bearded iris, Iris pallida Lam.</title>
        <authorList>
            <person name="Bruccoleri R.E."/>
            <person name="Oakeley E.J."/>
            <person name="Faust A.M.E."/>
            <person name="Altorfer M."/>
            <person name="Dessus-Babus S."/>
            <person name="Burckhardt D."/>
            <person name="Oertli M."/>
            <person name="Naumann U."/>
            <person name="Petersen F."/>
            <person name="Wong J."/>
        </authorList>
    </citation>
    <scope>NUCLEOTIDE SEQUENCE</scope>
    <source>
        <strain evidence="2">GSM-AAB239-AS_SAM_17_03QT</strain>
    </source>
</reference>
<feature type="region of interest" description="Disordered" evidence="1">
    <location>
        <begin position="229"/>
        <end position="299"/>
    </location>
</feature>
<feature type="compositionally biased region" description="Polar residues" evidence="1">
    <location>
        <begin position="229"/>
        <end position="255"/>
    </location>
</feature>
<dbReference type="Pfam" id="PF12014">
    <property type="entry name" value="Cyclin_D1_bind"/>
    <property type="match status" value="1"/>
</dbReference>
<dbReference type="PANTHER" id="PTHR33917">
    <property type="entry name" value="PROTEIN EXECUTER 1, CHLOROPLASTIC"/>
    <property type="match status" value="1"/>
</dbReference>
<comment type="caution">
    <text evidence="2">The sequence shown here is derived from an EMBL/GenBank/DDBJ whole genome shotgun (WGS) entry which is preliminary data.</text>
</comment>
<dbReference type="EMBL" id="JANAVB010029818">
    <property type="protein sequence ID" value="KAJ6814141.1"/>
    <property type="molecule type" value="Genomic_DNA"/>
</dbReference>
<dbReference type="GO" id="GO:0010343">
    <property type="term" value="P:singlet oxygen-mediated programmed cell death"/>
    <property type="evidence" value="ECO:0007669"/>
    <property type="project" value="InterPro"/>
</dbReference>
<evidence type="ECO:0000256" key="1">
    <source>
        <dbReference type="SAM" id="MobiDB-lite"/>
    </source>
</evidence>
<reference evidence="2" key="2">
    <citation type="submission" date="2023-04" db="EMBL/GenBank/DDBJ databases">
        <authorList>
            <person name="Bruccoleri R.E."/>
            <person name="Oakeley E.J."/>
            <person name="Faust A.-M."/>
            <person name="Dessus-Babus S."/>
            <person name="Altorfer M."/>
            <person name="Burckhardt D."/>
            <person name="Oertli M."/>
            <person name="Naumann U."/>
            <person name="Petersen F."/>
            <person name="Wong J."/>
        </authorList>
    </citation>
    <scope>NUCLEOTIDE SEQUENCE</scope>
    <source>
        <strain evidence="2">GSM-AAB239-AS_SAM_17_03QT</strain>
        <tissue evidence="2">Leaf</tissue>
    </source>
</reference>
<protein>
    <submittedName>
        <fullName evidence="2">Protein EXECUTER 2, chloroplastic</fullName>
    </submittedName>
</protein>
<sequence length="601" mass="65655">MSVANSSWVVRAPPPTAFLLRPSPSVLLPGVGVKLPRRTSLRTGAPGSLSCRCVGEGVSAAGGGGSGGDYPDWDWSRWSRHFSDTDQADSFSSLLKFQLEDAIENEDFFEAARLKAAIAEATSKDIVAEVMSELKSAIEEERYHDASRLCDLAGHGLIGWWVGWSKDSDNPFGRIVQISPAVGRYVARSYNPRQLLTGSPGTPFFEIFLVRDDTGTYISQVVFLQPVKGNSTLSASPPSKTADNSPLSETSMEKNPSNEDAVENSKEESAEKSKEDAAEKNKEDAAEKDDKTTNTKDSGEEGLKSVINFLKERIPGFKVKMLKVDVPEDVKVDTESLEQLVQEDDEETTPAKDVKDARDEANLDNIQQEAVPVGGGADSTEGSKNTALKLYIGQVIHNKEDVLSKSYVRCPAEIKNSEKDSFVLHITGRRNDPDVGERKAAKIKVAAIAAQAASDLMPSDIAKAFWGAEEAPSKVTKDVREVFKLAVSQAQRRNRLSETTTFNRIVTDNDGLDPFDGLYVGAFGPYGTEVVQLRRKYGHWNSIDEADSDIEFFEYVEAVKLTGDINVPAGQACNLSRENWQGDSSSEPRKVPRGAWCGCQL</sequence>
<feature type="compositionally biased region" description="Basic and acidic residues" evidence="1">
    <location>
        <begin position="263"/>
        <end position="299"/>
    </location>
</feature>
<proteinExistence type="predicted"/>
<gene>
    <name evidence="2" type="ORF">M6B38_140090</name>
</gene>
<evidence type="ECO:0000313" key="3">
    <source>
        <dbReference type="Proteomes" id="UP001140949"/>
    </source>
</evidence>
<dbReference type="AlphaFoldDB" id="A0AAX6FDR0"/>
<keyword evidence="3" id="KW-1185">Reference proteome</keyword>